<keyword evidence="2" id="KW-0808">Transferase</keyword>
<gene>
    <name evidence="2" type="ORF">ABID21_002001</name>
</gene>
<reference evidence="2 3" key="1">
    <citation type="submission" date="2024-06" db="EMBL/GenBank/DDBJ databases">
        <title>Genomic Encyclopedia of Type Strains, Phase IV (KMG-IV): sequencing the most valuable type-strain genomes for metagenomic binning, comparative biology and taxonomic classification.</title>
        <authorList>
            <person name="Goeker M."/>
        </authorList>
    </citation>
    <scope>NUCLEOTIDE SEQUENCE [LARGE SCALE GENOMIC DNA]</scope>
    <source>
        <strain evidence="2 3">DSM 105042</strain>
    </source>
</reference>
<accession>A0ABV2H5X3</accession>
<proteinExistence type="predicted"/>
<evidence type="ECO:0000259" key="1">
    <source>
        <dbReference type="Pfam" id="PF01755"/>
    </source>
</evidence>
<comment type="caution">
    <text evidence="2">The sequence shown here is derived from an EMBL/GenBank/DDBJ whole genome shotgun (WGS) entry which is preliminary data.</text>
</comment>
<dbReference type="InterPro" id="IPR002654">
    <property type="entry name" value="Glyco_trans_25"/>
</dbReference>
<feature type="domain" description="Glycosyl transferase family 25" evidence="1">
    <location>
        <begin position="5"/>
        <end position="178"/>
    </location>
</feature>
<protein>
    <submittedName>
        <fullName evidence="2">Glycosyl transferase family 25</fullName>
    </submittedName>
</protein>
<name>A0ABV2H5X3_9HYPH</name>
<sequence>MTVAIFAINLDRSKDRWTALSKQARDFDLTVVRVPGVDGSQVSPADRANCDAAAFRRNNGRTILPGEYGCYRSHLAALSAFVQSGERLGVIAEDDVRLTAELPARVEAAFSVLPEADLIKLCNHRIVWFRRLTTSSLGDEIGRAAHGPQGSAACYAVTRDGASKLIQSLQTMEYPWDVALERGWATGVQTYTTREDLVTLDRGTSTIASRAEYRQTKFPWWRRLRTHGCRMLESAQRIRYAFLS</sequence>
<organism evidence="2 3">
    <name type="scientific">Pseudorhizobium tarimense</name>
    <dbReference type="NCBI Taxonomy" id="1079109"/>
    <lineage>
        <taxon>Bacteria</taxon>
        <taxon>Pseudomonadati</taxon>
        <taxon>Pseudomonadota</taxon>
        <taxon>Alphaproteobacteria</taxon>
        <taxon>Hyphomicrobiales</taxon>
        <taxon>Rhizobiaceae</taxon>
        <taxon>Rhizobium/Agrobacterium group</taxon>
        <taxon>Pseudorhizobium</taxon>
    </lineage>
</organism>
<dbReference type="Proteomes" id="UP001549031">
    <property type="component" value="Unassembled WGS sequence"/>
</dbReference>
<dbReference type="EMBL" id="JBEPLJ010000007">
    <property type="protein sequence ID" value="MET3585886.1"/>
    <property type="molecule type" value="Genomic_DNA"/>
</dbReference>
<evidence type="ECO:0000313" key="2">
    <source>
        <dbReference type="EMBL" id="MET3585886.1"/>
    </source>
</evidence>
<dbReference type="CDD" id="cd06532">
    <property type="entry name" value="Glyco_transf_25"/>
    <property type="match status" value="1"/>
</dbReference>
<keyword evidence="3" id="KW-1185">Reference proteome</keyword>
<dbReference type="RefSeq" id="WP_247243987.1">
    <property type="nucleotide sequence ID" value="NZ_JALJRA010000007.1"/>
</dbReference>
<evidence type="ECO:0000313" key="3">
    <source>
        <dbReference type="Proteomes" id="UP001549031"/>
    </source>
</evidence>
<dbReference type="GO" id="GO:0016740">
    <property type="term" value="F:transferase activity"/>
    <property type="evidence" value="ECO:0007669"/>
    <property type="project" value="UniProtKB-KW"/>
</dbReference>
<dbReference type="Pfam" id="PF01755">
    <property type="entry name" value="Glyco_transf_25"/>
    <property type="match status" value="1"/>
</dbReference>